<dbReference type="CTD" id="101887138"/>
<feature type="domain" description="PH" evidence="2">
    <location>
        <begin position="15"/>
        <end position="133"/>
    </location>
</feature>
<dbReference type="SMR" id="U3JA42"/>
<keyword evidence="4" id="KW-1185">Reference proteome</keyword>
<dbReference type="KEGG" id="dre:101887138"/>
<dbReference type="SMART" id="SM00233">
    <property type="entry name" value="PH"/>
    <property type="match status" value="1"/>
</dbReference>
<evidence type="ECO:0000256" key="1">
    <source>
        <dbReference type="SAM" id="MobiDB-lite"/>
    </source>
</evidence>
<dbReference type="GeneTree" id="ENSGT00390000006729"/>
<dbReference type="InterPro" id="IPR001849">
    <property type="entry name" value="PH_domain"/>
</dbReference>
<dbReference type="InterPro" id="IPR042986">
    <property type="entry name" value="PLEKHS1"/>
</dbReference>
<evidence type="ECO:0000313" key="6">
    <source>
        <dbReference type="ZFIN" id="ZDB-GENE-130603-7"/>
    </source>
</evidence>
<dbReference type="PANTHER" id="PTHR47014">
    <property type="entry name" value="PLECKSTRIN HOMOLOGY DOMAIN-CONTAINING FAMILY S MEMBER 1"/>
    <property type="match status" value="1"/>
</dbReference>
<dbReference type="InterPro" id="IPR011993">
    <property type="entry name" value="PH-like_dom_sf"/>
</dbReference>
<evidence type="ECO:0000313" key="5">
    <source>
        <dbReference type="RefSeq" id="XP_005156395.1"/>
    </source>
</evidence>
<dbReference type="GeneID" id="101887138"/>
<evidence type="ECO:0000259" key="2">
    <source>
        <dbReference type="PROSITE" id="PS50003"/>
    </source>
</evidence>
<reference evidence="5" key="3">
    <citation type="submission" date="2025-04" db="UniProtKB">
        <authorList>
            <consortium name="RefSeq"/>
        </authorList>
    </citation>
    <scope>IDENTIFICATION</scope>
    <source>
        <strain evidence="5">Tuebingen</strain>
    </source>
</reference>
<reference evidence="3 4" key="1">
    <citation type="journal article" date="2013" name="Nature">
        <title>The zebrafish reference genome sequence and its relationship to the human genome.</title>
        <authorList>
            <consortium name="Genome Reference Consortium Zebrafish"/>
            <person name="Howe K."/>
            <person name="Clark M.D."/>
            <person name="Torroja C.F."/>
            <person name="Torrance J."/>
            <person name="Berthelot C."/>
            <person name="Muffato M."/>
            <person name="Collins J.E."/>
            <person name="Humphray S."/>
            <person name="McLaren K."/>
            <person name="Matthews L."/>
            <person name="McLaren S."/>
            <person name="Sealy I."/>
            <person name="Caccamo M."/>
            <person name="Churcher C."/>
            <person name="Scott C."/>
            <person name="Barrett J.C."/>
            <person name="Koch R."/>
            <person name="Rauch G.J."/>
            <person name="White S."/>
            <person name="Chow W."/>
            <person name="Kilian B."/>
            <person name="Quintais L.T."/>
            <person name="Guerra-Assuncao J.A."/>
            <person name="Zhou Y."/>
            <person name="Gu Y."/>
            <person name="Yen J."/>
            <person name="Vogel J.H."/>
            <person name="Eyre T."/>
            <person name="Redmond S."/>
            <person name="Banerjee R."/>
            <person name="Chi J."/>
            <person name="Fu B."/>
            <person name="Langley E."/>
            <person name="Maguire S.F."/>
            <person name="Laird G.K."/>
            <person name="Lloyd D."/>
            <person name="Kenyon E."/>
            <person name="Donaldson S."/>
            <person name="Sehra H."/>
            <person name="Almeida-King J."/>
            <person name="Loveland J."/>
            <person name="Trevanion S."/>
            <person name="Jones M."/>
            <person name="Quail M."/>
            <person name="Willey D."/>
            <person name="Hunt A."/>
            <person name="Burton J."/>
            <person name="Sims S."/>
            <person name="McLay K."/>
            <person name="Plumb B."/>
            <person name="Davis J."/>
            <person name="Clee C."/>
            <person name="Oliver K."/>
            <person name="Clark R."/>
            <person name="Riddle C."/>
            <person name="Elliot D."/>
            <person name="Eliott D."/>
            <person name="Threadgold G."/>
            <person name="Harden G."/>
            <person name="Ware D."/>
            <person name="Begum S."/>
            <person name="Mortimore B."/>
            <person name="Mortimer B."/>
            <person name="Kerry G."/>
            <person name="Heath P."/>
            <person name="Phillimore B."/>
            <person name="Tracey A."/>
            <person name="Corby N."/>
            <person name="Dunn M."/>
            <person name="Johnson C."/>
            <person name="Wood J."/>
            <person name="Clark S."/>
            <person name="Pelan S."/>
            <person name="Griffiths G."/>
            <person name="Smith M."/>
            <person name="Glithero R."/>
            <person name="Howden P."/>
            <person name="Barker N."/>
            <person name="Lloyd C."/>
            <person name="Stevens C."/>
            <person name="Harley J."/>
            <person name="Holt K."/>
            <person name="Panagiotidis G."/>
            <person name="Lovell J."/>
            <person name="Beasley H."/>
            <person name="Henderson C."/>
            <person name="Gordon D."/>
            <person name="Auger K."/>
            <person name="Wright D."/>
            <person name="Collins J."/>
            <person name="Raisen C."/>
            <person name="Dyer L."/>
            <person name="Leung K."/>
            <person name="Robertson L."/>
            <person name="Ambridge K."/>
            <person name="Leongamornlert D."/>
            <person name="McGuire S."/>
            <person name="Gilderthorp R."/>
            <person name="Griffiths C."/>
            <person name="Manthravadi D."/>
            <person name="Nichol S."/>
            <person name="Barker G."/>
            <person name="Whitehead S."/>
            <person name="Kay M."/>
            <person name="Brown J."/>
            <person name="Murnane C."/>
            <person name="Gray E."/>
            <person name="Humphries M."/>
            <person name="Sycamore N."/>
            <person name="Barker D."/>
            <person name="Saunders D."/>
            <person name="Wallis J."/>
            <person name="Babbage A."/>
            <person name="Hammond S."/>
            <person name="Mashreghi-Mohammadi M."/>
            <person name="Barr L."/>
            <person name="Martin S."/>
            <person name="Wray P."/>
            <person name="Ellington A."/>
            <person name="Matthews N."/>
            <person name="Ellwood M."/>
            <person name="Woodmansey R."/>
            <person name="Clark G."/>
            <person name="Cooper J."/>
            <person name="Cooper J."/>
            <person name="Tromans A."/>
            <person name="Grafham D."/>
            <person name="Skuce C."/>
            <person name="Pandian R."/>
            <person name="Andrews R."/>
            <person name="Harrison E."/>
            <person name="Kimberley A."/>
            <person name="Garnett J."/>
            <person name="Fosker N."/>
            <person name="Hall R."/>
            <person name="Garner P."/>
            <person name="Kelly D."/>
            <person name="Bird C."/>
            <person name="Palmer S."/>
            <person name="Gehring I."/>
            <person name="Berger A."/>
            <person name="Dooley C.M."/>
            <person name="Ersan-Urun Z."/>
            <person name="Eser C."/>
            <person name="Geiger H."/>
            <person name="Geisler M."/>
            <person name="Karotki L."/>
            <person name="Kirn A."/>
            <person name="Konantz J."/>
            <person name="Konantz M."/>
            <person name="Oberlander M."/>
            <person name="Rudolph-Geiger S."/>
            <person name="Teucke M."/>
            <person name="Lanz C."/>
            <person name="Raddatz G."/>
            <person name="Osoegawa K."/>
            <person name="Zhu B."/>
            <person name="Rapp A."/>
            <person name="Widaa S."/>
            <person name="Langford C."/>
            <person name="Yang F."/>
            <person name="Schuster S.C."/>
            <person name="Carter N.P."/>
            <person name="Harrow J."/>
            <person name="Ning Z."/>
            <person name="Herrero J."/>
            <person name="Searle S.M."/>
            <person name="Enright A."/>
            <person name="Geisler R."/>
            <person name="Plasterk R.H."/>
            <person name="Lee C."/>
            <person name="Westerfield M."/>
            <person name="de Jong P.J."/>
            <person name="Zon L.I."/>
            <person name="Postlethwait J.H."/>
            <person name="Nusslein-Volhard C."/>
            <person name="Hubbard T.J."/>
            <person name="Roest Crollius H."/>
            <person name="Rogers J."/>
            <person name="Stemple D.L."/>
        </authorList>
    </citation>
    <scope>NUCLEOTIDE SEQUENCE [LARGE SCALE GENOMIC DNA]</scope>
    <source>
        <strain evidence="3">Tuebingen</strain>
    </source>
</reference>
<dbReference type="AlphaFoldDB" id="U3JA42"/>
<dbReference type="PaxDb" id="7955-ENSDARP00000127107"/>
<protein>
    <submittedName>
        <fullName evidence="5">Pleckstrin homology domain-containing family S member 1</fullName>
    </submittedName>
    <submittedName>
        <fullName evidence="3">Si:ch211-28p3.3</fullName>
    </submittedName>
</protein>
<gene>
    <name evidence="5 6" type="primary">plekhs1.4</name>
</gene>
<dbReference type="EMBL" id="CR381684">
    <property type="status" value="NOT_ANNOTATED_CDS"/>
    <property type="molecule type" value="Genomic_DNA"/>
</dbReference>
<dbReference type="Pfam" id="PF00169">
    <property type="entry name" value="PH"/>
    <property type="match status" value="1"/>
</dbReference>
<organism evidence="3">
    <name type="scientific">Danio rerio</name>
    <name type="common">Zebrafish</name>
    <name type="synonym">Brachydanio rerio</name>
    <dbReference type="NCBI Taxonomy" id="7955"/>
    <lineage>
        <taxon>Eukaryota</taxon>
        <taxon>Metazoa</taxon>
        <taxon>Chordata</taxon>
        <taxon>Craniata</taxon>
        <taxon>Vertebrata</taxon>
        <taxon>Euteleostomi</taxon>
        <taxon>Actinopterygii</taxon>
        <taxon>Neopterygii</taxon>
        <taxon>Teleostei</taxon>
        <taxon>Ostariophysi</taxon>
        <taxon>Cypriniformes</taxon>
        <taxon>Danionidae</taxon>
        <taxon>Danioninae</taxon>
        <taxon>Danio</taxon>
    </lineage>
</organism>
<dbReference type="SUPFAM" id="SSF50729">
    <property type="entry name" value="PH domain-like"/>
    <property type="match status" value="1"/>
</dbReference>
<evidence type="ECO:0000313" key="3">
    <source>
        <dbReference type="Ensembl" id="ENSDARP00000127107"/>
    </source>
</evidence>
<dbReference type="Proteomes" id="UP000000437">
    <property type="component" value="Chromosome 12"/>
</dbReference>
<dbReference type="eggNOG" id="ENOG502RDEC">
    <property type="taxonomic scope" value="Eukaryota"/>
</dbReference>
<dbReference type="Gene3D" id="2.30.29.30">
    <property type="entry name" value="Pleckstrin-homology domain (PH domain)/Phosphotyrosine-binding domain (PTB)"/>
    <property type="match status" value="1"/>
</dbReference>
<accession>A0A8M2B2A9</accession>
<dbReference type="AGR" id="ZFIN:ZDB-GENE-130603-7"/>
<dbReference type="Ensembl" id="ENSDART00000153417.2">
    <property type="protein sequence ID" value="ENSDARP00000127107.1"/>
    <property type="gene ID" value="ENSDARG00000096786.2"/>
</dbReference>
<feature type="region of interest" description="Disordered" evidence="1">
    <location>
        <begin position="149"/>
        <end position="169"/>
    </location>
</feature>
<dbReference type="PROSITE" id="PS50003">
    <property type="entry name" value="PH_DOMAIN"/>
    <property type="match status" value="1"/>
</dbReference>
<sequence>MADKNYTYYIHGAEEQLCSGYLYKSPPEKHLKNQKSWKRRYFVLLKYSNDRCLLNYYKNEEKNKSLGNIDLSKVTFMFLSPEMHAMWKWIHENFRCSPSSVMFMRVPEREYFLVGENSWEMEKWFNALFAILNFRPHKLLDPKTFGSMRSISEPPQSEKDNEQGAQWGQTKYVPHELPSVVAQEPIYDTPKKVKKLNSES</sequence>
<reference evidence="3" key="2">
    <citation type="submission" date="2013-09" db="UniProtKB">
        <authorList>
            <consortium name="Ensembl"/>
        </authorList>
    </citation>
    <scope>IDENTIFICATION</scope>
    <source>
        <strain evidence="3">Tuebingen</strain>
    </source>
</reference>
<proteinExistence type="predicted"/>
<dbReference type="HOGENOM" id="CLU_1365840_0_0_1"/>
<dbReference type="ZFIN" id="ZDB-GENE-130603-7">
    <property type="gene designation" value="plekhs1.4"/>
</dbReference>
<name>U3JA42_DANRE</name>
<dbReference type="RefSeq" id="XP_005156395.1">
    <property type="nucleotide sequence ID" value="XM_005156338.5"/>
</dbReference>
<dbReference type="PANTHER" id="PTHR47014:SF1">
    <property type="entry name" value="PLECKSTRIN HOMOLOGY DOMAIN-CONTAINING FAMILY S MEMBER 1"/>
    <property type="match status" value="1"/>
</dbReference>
<evidence type="ECO:0000313" key="4">
    <source>
        <dbReference type="Proteomes" id="UP000000437"/>
    </source>
</evidence>
<dbReference type="OrthoDB" id="9900190at2759"/>
<dbReference type="OMA" id="HENFRCS"/>
<dbReference type="Bgee" id="ENSDARG00000096786">
    <property type="expression patterns" value="Expressed in pharyngeal gill and 5 other cell types or tissues"/>
</dbReference>
<accession>U3JA42</accession>